<dbReference type="PANTHER" id="PTHR37417:SF2">
    <property type="entry name" value="67 KDA MYOSIN-CROSS-REACTIVE ANTIGEN FAMILY PROTEIN (AFU_ORTHOLOGUE AFUA_5G09970)"/>
    <property type="match status" value="1"/>
</dbReference>
<organism evidence="1 2">
    <name type="scientific">Penicillium chrysogenum</name>
    <name type="common">Penicillium notatum</name>
    <dbReference type="NCBI Taxonomy" id="5076"/>
    <lineage>
        <taxon>Eukaryota</taxon>
        <taxon>Fungi</taxon>
        <taxon>Dikarya</taxon>
        <taxon>Ascomycota</taxon>
        <taxon>Pezizomycotina</taxon>
        <taxon>Eurotiomycetes</taxon>
        <taxon>Eurotiomycetidae</taxon>
        <taxon>Eurotiales</taxon>
        <taxon>Aspergillaceae</taxon>
        <taxon>Penicillium</taxon>
        <taxon>Penicillium chrysogenum species complex</taxon>
    </lineage>
</organism>
<reference evidence="1 2" key="1">
    <citation type="journal article" date="2023" name="IMA Fungus">
        <title>Comparative genomic study of the Penicillium genus elucidates a diverse pangenome and 15 lateral gene transfer events.</title>
        <authorList>
            <person name="Petersen C."/>
            <person name="Sorensen T."/>
            <person name="Nielsen M.R."/>
            <person name="Sondergaard T.E."/>
            <person name="Sorensen J.L."/>
            <person name="Fitzpatrick D.A."/>
            <person name="Frisvad J.C."/>
            <person name="Nielsen K.L."/>
        </authorList>
    </citation>
    <scope>NUCLEOTIDE SEQUENCE [LARGE SCALE GENOMIC DNA]</scope>
    <source>
        <strain evidence="1 2">IBT 3361</strain>
    </source>
</reference>
<dbReference type="PANTHER" id="PTHR37417">
    <property type="entry name" value="67 KDA MYOSIN-CROSS-REACTIVE ANTIGEN FAMILY PROTEIN (AFU_ORTHOLOGUE AFUA_5G09970)"/>
    <property type="match status" value="1"/>
</dbReference>
<proteinExistence type="predicted"/>
<accession>A0ABQ8WEC4</accession>
<dbReference type="Pfam" id="PF06100">
    <property type="entry name" value="MCRA"/>
    <property type="match status" value="1"/>
</dbReference>
<protein>
    <submittedName>
        <fullName evidence="1">Oleate hydratase</fullName>
    </submittedName>
</protein>
<dbReference type="Gene3D" id="3.50.50.60">
    <property type="entry name" value="FAD/NAD(P)-binding domain"/>
    <property type="match status" value="1"/>
</dbReference>
<dbReference type="InterPro" id="IPR010354">
    <property type="entry name" value="Oleate_hydratase"/>
</dbReference>
<gene>
    <name evidence="1" type="ORF">N7505_007331</name>
</gene>
<dbReference type="InterPro" id="IPR036188">
    <property type="entry name" value="FAD/NAD-bd_sf"/>
</dbReference>
<name>A0ABQ8WEC4_PENCH</name>
<dbReference type="EMBL" id="JAPVEB010000004">
    <property type="protein sequence ID" value="KAJ5264538.1"/>
    <property type="molecule type" value="Genomic_DNA"/>
</dbReference>
<keyword evidence="2" id="KW-1185">Reference proteome</keyword>
<dbReference type="Proteomes" id="UP001220256">
    <property type="component" value="Unassembled WGS sequence"/>
</dbReference>
<comment type="caution">
    <text evidence="1">The sequence shown here is derived from an EMBL/GenBank/DDBJ whole genome shotgun (WGS) entry which is preliminary data.</text>
</comment>
<evidence type="ECO:0000313" key="2">
    <source>
        <dbReference type="Proteomes" id="UP001220256"/>
    </source>
</evidence>
<sequence length="88" mass="9800">MSDQDQNQRGHEDLNVWILGSSIGSLASAVFLIRDAEIPAPQIHLFESRRTPEDGLPTTGDAFATNIPSTYFLKFLRSLVQSRQHSTT</sequence>
<evidence type="ECO:0000313" key="1">
    <source>
        <dbReference type="EMBL" id="KAJ5264538.1"/>
    </source>
</evidence>